<evidence type="ECO:0000256" key="3">
    <source>
        <dbReference type="ARBA" id="ARBA00023315"/>
    </source>
</evidence>
<dbReference type="InterPro" id="IPR050317">
    <property type="entry name" value="Plant_Fungal_Acyltransferase"/>
</dbReference>
<keyword evidence="5" id="KW-1185">Reference proteome</keyword>
<evidence type="ECO:0000313" key="4">
    <source>
        <dbReference type="EMBL" id="MQM02639.1"/>
    </source>
</evidence>
<dbReference type="PANTHER" id="PTHR31642:SF145">
    <property type="entry name" value="BRASSINOSTEROID-RELATED ACYLTRANSFERASE 1"/>
    <property type="match status" value="1"/>
</dbReference>
<organism evidence="4 5">
    <name type="scientific">Colocasia esculenta</name>
    <name type="common">Wild taro</name>
    <name type="synonym">Arum esculentum</name>
    <dbReference type="NCBI Taxonomy" id="4460"/>
    <lineage>
        <taxon>Eukaryota</taxon>
        <taxon>Viridiplantae</taxon>
        <taxon>Streptophyta</taxon>
        <taxon>Embryophyta</taxon>
        <taxon>Tracheophyta</taxon>
        <taxon>Spermatophyta</taxon>
        <taxon>Magnoliopsida</taxon>
        <taxon>Liliopsida</taxon>
        <taxon>Araceae</taxon>
        <taxon>Aroideae</taxon>
        <taxon>Colocasieae</taxon>
        <taxon>Colocasia</taxon>
    </lineage>
</organism>
<comment type="similarity">
    <text evidence="1">Belongs to the plant acyltransferase family.</text>
</comment>
<dbReference type="PANTHER" id="PTHR31642">
    <property type="entry name" value="TRICHOTHECENE 3-O-ACETYLTRANSFERASE"/>
    <property type="match status" value="1"/>
</dbReference>
<proteinExistence type="inferred from homology"/>
<feature type="non-terminal residue" evidence="4">
    <location>
        <position position="1"/>
    </location>
</feature>
<comment type="caution">
    <text evidence="4">The sequence shown here is derived from an EMBL/GenBank/DDBJ whole genome shotgun (WGS) entry which is preliminary data.</text>
</comment>
<evidence type="ECO:0000256" key="1">
    <source>
        <dbReference type="ARBA" id="ARBA00009861"/>
    </source>
</evidence>
<dbReference type="GO" id="GO:0016747">
    <property type="term" value="F:acyltransferase activity, transferring groups other than amino-acyl groups"/>
    <property type="evidence" value="ECO:0007669"/>
    <property type="project" value="TreeGrafter"/>
</dbReference>
<dbReference type="AlphaFoldDB" id="A0A843W0E6"/>
<protein>
    <submittedName>
        <fullName evidence="4">Uncharacterized protein</fullName>
    </submittedName>
</protein>
<dbReference type="Gene3D" id="3.30.559.10">
    <property type="entry name" value="Chloramphenicol acetyltransferase-like domain"/>
    <property type="match status" value="1"/>
</dbReference>
<gene>
    <name evidence="4" type="ORF">Taro_035409</name>
</gene>
<keyword evidence="3" id="KW-0012">Acyltransferase</keyword>
<name>A0A843W0E6_COLES</name>
<sequence>MATRQEGRHQVRISKTETVYPRPRHPPPAHRGGLLRLSNLDRQCPVLMYLVFFYKSPPPPPAAARHHTSQASLFSSLKRGLEKALAAWYPAAGRLSPDPVTRKLDLVCNGAGAILVEASTDVELSELGDLAQHKSFYEQLVFRPPSSGNVSEVPLVVAQVTRFGCGGYAVGIGTSHSLFDGWANFNFISSWASMATGAAEYERVELARPVHERDGLLLEHHGSQPRQEDASGGHKPAAAACSVLAFDHIYQLIRQAASDHGGDLGGCKYAEIPMSFAGEQHCVLLTYRVTCEMIEKLKGEAMRGTSGGAAGVVSCSSFEVVAAHLWQ</sequence>
<evidence type="ECO:0000256" key="2">
    <source>
        <dbReference type="ARBA" id="ARBA00022679"/>
    </source>
</evidence>
<keyword evidence="2" id="KW-0808">Transferase</keyword>
<evidence type="ECO:0000313" key="5">
    <source>
        <dbReference type="Proteomes" id="UP000652761"/>
    </source>
</evidence>
<dbReference type="EMBL" id="NMUH01002892">
    <property type="protein sequence ID" value="MQM02639.1"/>
    <property type="molecule type" value="Genomic_DNA"/>
</dbReference>
<accession>A0A843W0E6</accession>
<dbReference type="Pfam" id="PF02458">
    <property type="entry name" value="Transferase"/>
    <property type="match status" value="1"/>
</dbReference>
<dbReference type="Proteomes" id="UP000652761">
    <property type="component" value="Unassembled WGS sequence"/>
</dbReference>
<reference evidence="4" key="1">
    <citation type="submission" date="2017-07" db="EMBL/GenBank/DDBJ databases">
        <title>Taro Niue Genome Assembly and Annotation.</title>
        <authorList>
            <person name="Atibalentja N."/>
            <person name="Keating K."/>
            <person name="Fields C.J."/>
        </authorList>
    </citation>
    <scope>NUCLEOTIDE SEQUENCE</scope>
    <source>
        <strain evidence="4">Niue_2</strain>
        <tissue evidence="4">Leaf</tissue>
    </source>
</reference>
<dbReference type="InterPro" id="IPR023213">
    <property type="entry name" value="CAT-like_dom_sf"/>
</dbReference>
<dbReference type="OrthoDB" id="671439at2759"/>